<evidence type="ECO:0000256" key="6">
    <source>
        <dbReference type="ARBA" id="ARBA00023004"/>
    </source>
</evidence>
<proteinExistence type="inferred from homology"/>
<dbReference type="GO" id="GO:0016020">
    <property type="term" value="C:membrane"/>
    <property type="evidence" value="ECO:0007669"/>
    <property type="project" value="InterPro"/>
</dbReference>
<dbReference type="InterPro" id="IPR019574">
    <property type="entry name" value="NADH_UbQ_OxRdtase_Gsu_4Fe4S-bd"/>
</dbReference>
<dbReference type="EMBL" id="CP011412">
    <property type="protein sequence ID" value="AKH20506.1"/>
    <property type="molecule type" value="Genomic_DNA"/>
</dbReference>
<dbReference type="Proteomes" id="UP000034410">
    <property type="component" value="Chromosome"/>
</dbReference>
<keyword evidence="4" id="KW-0004">4Fe-4S</keyword>
<evidence type="ECO:0000256" key="7">
    <source>
        <dbReference type="ARBA" id="ARBA00023014"/>
    </source>
</evidence>
<dbReference type="Pfam" id="PF13459">
    <property type="entry name" value="Fer4_15"/>
    <property type="match status" value="1"/>
</dbReference>
<dbReference type="KEGG" id="seds:AAY24_09245"/>
<evidence type="ECO:0000313" key="14">
    <source>
        <dbReference type="Proteomes" id="UP000034410"/>
    </source>
</evidence>
<dbReference type="InterPro" id="IPR001041">
    <property type="entry name" value="2Fe-2S_ferredoxin-type"/>
</dbReference>
<evidence type="ECO:0000256" key="3">
    <source>
        <dbReference type="ARBA" id="ARBA00019902"/>
    </source>
</evidence>
<evidence type="ECO:0000256" key="9">
    <source>
        <dbReference type="ARBA" id="ARBA00031577"/>
    </source>
</evidence>
<keyword evidence="14" id="KW-1185">Reference proteome</keyword>
<comment type="similarity">
    <text evidence="2">Belongs to the complex I 75 kDa subunit family.</text>
</comment>
<feature type="domain" description="4Fe-4S His(Cys)3-ligated-type" evidence="12">
    <location>
        <begin position="77"/>
        <end position="116"/>
    </location>
</feature>
<dbReference type="PIRSF" id="PIRSF000309">
    <property type="entry name" value="NAD_red_hyd_HoxU"/>
    <property type="match status" value="1"/>
</dbReference>
<reference evidence="13 14" key="1">
    <citation type="journal article" date="2015" name="Genome Announc.">
        <title>Complete Genome Sequence of Sedimenticola thiotaurini Strain SIP-G1, a Polyphosphate- and Polyhydroxyalkanoate-Accumulating Sulfur-Oxidizing Gammaproteobacterium Isolated from Salt Marsh Sediments.</title>
        <authorList>
            <person name="Flood B.E."/>
            <person name="Jones D.S."/>
            <person name="Bailey J.V."/>
        </authorList>
    </citation>
    <scope>NUCLEOTIDE SEQUENCE [LARGE SCALE GENOMIC DNA]</scope>
    <source>
        <strain evidence="13 14">SIP-G1</strain>
    </source>
</reference>
<dbReference type="CDD" id="cd00207">
    <property type="entry name" value="fer2"/>
    <property type="match status" value="1"/>
</dbReference>
<dbReference type="PROSITE" id="PS00642">
    <property type="entry name" value="COMPLEX1_75K_2"/>
    <property type="match status" value="1"/>
</dbReference>
<evidence type="ECO:0000313" key="13">
    <source>
        <dbReference type="EMBL" id="AKH20506.1"/>
    </source>
</evidence>
<dbReference type="InterPro" id="IPR016214">
    <property type="entry name" value="NAD-red_Hydgase_HoxS_gsu"/>
</dbReference>
<feature type="domain" description="2Fe-2S ferredoxin-type" evidence="11">
    <location>
        <begin position="1"/>
        <end position="77"/>
    </location>
</feature>
<sequence>MSGSFSIDGVTVPFTEGQTIMDAALAAKIYIPHLCHNPEFVPQGSCRLCCVSVNDRMVAACTTPAADGLEVANETHEITTQRRLLLKLLFVEGNHVCPACEKSGACQLQAVAYHCGMLAPEFVHFYPKREVDASHPEMIIDFNRCILCELCVRASRDYDGKSVFNISGRGINAHLTVNSPSGKLGDSNFSAHDKAARVCPVGAILPRNHAYETPIGQRLYDQESISQVGDVASHQELSDD</sequence>
<evidence type="ECO:0000256" key="4">
    <source>
        <dbReference type="ARBA" id="ARBA00022485"/>
    </source>
</evidence>
<dbReference type="Gene3D" id="3.30.70.20">
    <property type="match status" value="1"/>
</dbReference>
<dbReference type="GO" id="GO:0016491">
    <property type="term" value="F:oxidoreductase activity"/>
    <property type="evidence" value="ECO:0007669"/>
    <property type="project" value="InterPro"/>
</dbReference>
<comment type="subunit">
    <text evidence="8">Composed of 13 different subunits. Subunits NuoCD, E, F, and G constitute the peripheral sector of the complex.</text>
</comment>
<evidence type="ECO:0000256" key="1">
    <source>
        <dbReference type="ARBA" id="ARBA00001966"/>
    </source>
</evidence>
<protein>
    <recommendedName>
        <fullName evidence="3">NADH-quinone oxidoreductase subunit G</fullName>
    </recommendedName>
    <alternativeName>
        <fullName evidence="9">NADH dehydrogenase I subunit G</fullName>
    </alternativeName>
    <alternativeName>
        <fullName evidence="10">NDH-1 subunit G</fullName>
    </alternativeName>
</protein>
<dbReference type="Pfam" id="PF13510">
    <property type="entry name" value="Fer2_4"/>
    <property type="match status" value="1"/>
</dbReference>
<dbReference type="GO" id="GO:0051539">
    <property type="term" value="F:4 iron, 4 sulfur cluster binding"/>
    <property type="evidence" value="ECO:0007669"/>
    <property type="project" value="UniProtKB-KW"/>
</dbReference>
<comment type="cofactor">
    <cofactor evidence="1">
        <name>[4Fe-4S] cluster</name>
        <dbReference type="ChEBI" id="CHEBI:49883"/>
    </cofactor>
</comment>
<dbReference type="PROSITE" id="PS51085">
    <property type="entry name" value="2FE2S_FER_2"/>
    <property type="match status" value="1"/>
</dbReference>
<dbReference type="InterPro" id="IPR000283">
    <property type="entry name" value="NADH_UbQ_OxRdtase_75kDa_su_CS"/>
</dbReference>
<accession>A0A0F7JVB5</accession>
<organism evidence="13 14">
    <name type="scientific">Sedimenticola thiotaurini</name>
    <dbReference type="NCBI Taxonomy" id="1543721"/>
    <lineage>
        <taxon>Bacteria</taxon>
        <taxon>Pseudomonadati</taxon>
        <taxon>Pseudomonadota</taxon>
        <taxon>Gammaproteobacteria</taxon>
        <taxon>Chromatiales</taxon>
        <taxon>Sedimenticolaceae</taxon>
        <taxon>Sedimenticola</taxon>
    </lineage>
</organism>
<dbReference type="AlphaFoldDB" id="A0A0F7JVB5"/>
<dbReference type="InterPro" id="IPR036010">
    <property type="entry name" value="2Fe-2S_ferredoxin-like_sf"/>
</dbReference>
<dbReference type="GO" id="GO:0042773">
    <property type="term" value="P:ATP synthesis coupled electron transport"/>
    <property type="evidence" value="ECO:0007669"/>
    <property type="project" value="InterPro"/>
</dbReference>
<evidence type="ECO:0000256" key="5">
    <source>
        <dbReference type="ARBA" id="ARBA00022723"/>
    </source>
</evidence>
<dbReference type="SUPFAM" id="SSF54862">
    <property type="entry name" value="4Fe-4S ferredoxins"/>
    <property type="match status" value="1"/>
</dbReference>
<dbReference type="RefSeq" id="WP_046859439.1">
    <property type="nucleotide sequence ID" value="NZ_CP011412.1"/>
</dbReference>
<dbReference type="SMART" id="SM00929">
    <property type="entry name" value="NADH-G_4Fe-4S_3"/>
    <property type="match status" value="1"/>
</dbReference>
<evidence type="ECO:0000256" key="10">
    <source>
        <dbReference type="ARBA" id="ARBA00032783"/>
    </source>
</evidence>
<keyword evidence="5" id="KW-0479">Metal-binding</keyword>
<keyword evidence="7" id="KW-0411">Iron-sulfur</keyword>
<dbReference type="PATRIC" id="fig|1543721.4.peg.1916"/>
<dbReference type="Gene3D" id="3.10.20.740">
    <property type="match status" value="1"/>
</dbReference>
<evidence type="ECO:0000259" key="11">
    <source>
        <dbReference type="PROSITE" id="PS51085"/>
    </source>
</evidence>
<dbReference type="GO" id="GO:0046872">
    <property type="term" value="F:metal ion binding"/>
    <property type="evidence" value="ECO:0007669"/>
    <property type="project" value="UniProtKB-KW"/>
</dbReference>
<dbReference type="GO" id="GO:0008137">
    <property type="term" value="F:NADH dehydrogenase (ubiquinone) activity"/>
    <property type="evidence" value="ECO:0007669"/>
    <property type="project" value="InterPro"/>
</dbReference>
<gene>
    <name evidence="13" type="ORF">AAY24_09245</name>
</gene>
<evidence type="ECO:0000259" key="12">
    <source>
        <dbReference type="PROSITE" id="PS51839"/>
    </source>
</evidence>
<evidence type="ECO:0000256" key="2">
    <source>
        <dbReference type="ARBA" id="ARBA00005404"/>
    </source>
</evidence>
<dbReference type="SUPFAM" id="SSF54292">
    <property type="entry name" value="2Fe-2S ferredoxin-like"/>
    <property type="match status" value="1"/>
</dbReference>
<dbReference type="Pfam" id="PF10588">
    <property type="entry name" value="NADH-G_4Fe-4S_3"/>
    <property type="match status" value="1"/>
</dbReference>
<keyword evidence="6" id="KW-0408">Iron</keyword>
<evidence type="ECO:0000256" key="8">
    <source>
        <dbReference type="ARBA" id="ARBA00026021"/>
    </source>
</evidence>
<dbReference type="OrthoDB" id="9810782at2"/>
<name>A0A0F7JVB5_9GAMM</name>
<dbReference type="PROSITE" id="PS51839">
    <property type="entry name" value="4FE4S_HC3"/>
    <property type="match status" value="1"/>
</dbReference>